<keyword evidence="1" id="KW-0732">Signal</keyword>
<accession>A0A2M4D021</accession>
<proteinExistence type="predicted"/>
<organism evidence="2">
    <name type="scientific">Anopheles darlingi</name>
    <name type="common">Mosquito</name>
    <dbReference type="NCBI Taxonomy" id="43151"/>
    <lineage>
        <taxon>Eukaryota</taxon>
        <taxon>Metazoa</taxon>
        <taxon>Ecdysozoa</taxon>
        <taxon>Arthropoda</taxon>
        <taxon>Hexapoda</taxon>
        <taxon>Insecta</taxon>
        <taxon>Pterygota</taxon>
        <taxon>Neoptera</taxon>
        <taxon>Endopterygota</taxon>
        <taxon>Diptera</taxon>
        <taxon>Nematocera</taxon>
        <taxon>Culicoidea</taxon>
        <taxon>Culicidae</taxon>
        <taxon>Anophelinae</taxon>
        <taxon>Anopheles</taxon>
    </lineage>
</organism>
<dbReference type="EMBL" id="GGFL01006697">
    <property type="protein sequence ID" value="MBW70875.1"/>
    <property type="molecule type" value="Transcribed_RNA"/>
</dbReference>
<feature type="signal peptide" evidence="1">
    <location>
        <begin position="1"/>
        <end position="21"/>
    </location>
</feature>
<evidence type="ECO:0000256" key="1">
    <source>
        <dbReference type="SAM" id="SignalP"/>
    </source>
</evidence>
<dbReference type="AlphaFoldDB" id="A0A2M4D021"/>
<name>A0A2M4D021_ANODA</name>
<evidence type="ECO:0000313" key="2">
    <source>
        <dbReference type="EMBL" id="MBW70875.1"/>
    </source>
</evidence>
<feature type="chain" id="PRO_5014688839" evidence="1">
    <location>
        <begin position="22"/>
        <end position="273"/>
    </location>
</feature>
<sequence length="273" mass="30918">MASFPFSRSLLFLLCFANCHCQDAGRFPFSRPPTSRLASVLGKSRFGCKTRSLPRSTRRCILQLQHPYFAGLETARLSMPFAFLRSKADLHFTVGVSFPERSWETSNLTHRLRVNHRSIAVAHFSAQSVRFLSYFFCSRSFFPFAYCSFPPLLSVCGSQPESRVFRCDEVKFRSDLRRRRCAVLPLAEKPSNGMGLRRPIAQPRSTTPGVRFSRTALVIVWGGQAGDFRYSLVTLDFTRIRPEIKVNIDQRPGTAVCAGREGCEALRREIGGF</sequence>
<reference evidence="2" key="1">
    <citation type="submission" date="2018-01" db="EMBL/GenBank/DDBJ databases">
        <title>An insight into the sialome of Amazonian anophelines.</title>
        <authorList>
            <person name="Ribeiro J.M."/>
            <person name="Scarpassa V."/>
            <person name="Calvo E."/>
        </authorList>
    </citation>
    <scope>NUCLEOTIDE SEQUENCE</scope>
</reference>
<protein>
    <submittedName>
        <fullName evidence="2">Putative secreted protein</fullName>
    </submittedName>
</protein>